<dbReference type="GO" id="GO:0009401">
    <property type="term" value="P:phosphoenolpyruvate-dependent sugar phosphotransferase system"/>
    <property type="evidence" value="ECO:0007669"/>
    <property type="project" value="InterPro"/>
</dbReference>
<dbReference type="InterPro" id="IPR036662">
    <property type="entry name" value="PTS_EIIA_man-typ_sf"/>
</dbReference>
<keyword evidence="3" id="KW-0067">ATP-binding</keyword>
<dbReference type="Proteomes" id="UP000030008">
    <property type="component" value="Unassembled WGS sequence"/>
</dbReference>
<evidence type="ECO:0000259" key="5">
    <source>
        <dbReference type="PROSITE" id="PS51096"/>
    </source>
</evidence>
<dbReference type="RefSeq" id="WP_044904567.1">
    <property type="nucleotide sequence ID" value="NZ_JQIF01000023.1"/>
</dbReference>
<dbReference type="SMART" id="SM00382">
    <property type="entry name" value="AAA"/>
    <property type="match status" value="1"/>
</dbReference>
<evidence type="ECO:0000256" key="2">
    <source>
        <dbReference type="ARBA" id="ARBA00022741"/>
    </source>
</evidence>
<dbReference type="Pfam" id="PF00158">
    <property type="entry name" value="Sigma54_activat"/>
    <property type="match status" value="1"/>
</dbReference>
<dbReference type="Gene3D" id="3.40.50.510">
    <property type="entry name" value="Phosphotransferase system, mannose-type IIA component"/>
    <property type="match status" value="1"/>
</dbReference>
<dbReference type="SUPFAM" id="SSF63520">
    <property type="entry name" value="PTS-regulatory domain, PRD"/>
    <property type="match status" value="1"/>
</dbReference>
<evidence type="ECO:0000313" key="7">
    <source>
        <dbReference type="EMBL" id="KGJ54027.1"/>
    </source>
</evidence>
<dbReference type="EMBL" id="JQIF01000023">
    <property type="protein sequence ID" value="KGJ54027.1"/>
    <property type="molecule type" value="Genomic_DNA"/>
</dbReference>
<dbReference type="InterPro" id="IPR003593">
    <property type="entry name" value="AAA+_ATPase"/>
</dbReference>
<dbReference type="InterPro" id="IPR002078">
    <property type="entry name" value="Sigma_54_int"/>
</dbReference>
<dbReference type="CDD" id="cd00009">
    <property type="entry name" value="AAA"/>
    <property type="match status" value="1"/>
</dbReference>
<feature type="domain" description="PTS EIIA type-4" evidence="5">
    <location>
        <begin position="549"/>
        <end position="671"/>
    </location>
</feature>
<accession>A0A099I9Z0</accession>
<dbReference type="PANTHER" id="PTHR32071:SF38">
    <property type="entry name" value="PSP OPERON TRANSCRIPTIONAL ACTIVATOR"/>
    <property type="match status" value="1"/>
</dbReference>
<dbReference type="Gene3D" id="3.40.50.300">
    <property type="entry name" value="P-loop containing nucleotide triphosphate hydrolases"/>
    <property type="match status" value="1"/>
</dbReference>
<organism evidence="7 8">
    <name type="scientific">Clostridium innocuum</name>
    <dbReference type="NCBI Taxonomy" id="1522"/>
    <lineage>
        <taxon>Bacteria</taxon>
        <taxon>Bacillati</taxon>
        <taxon>Bacillota</taxon>
        <taxon>Clostridia</taxon>
        <taxon>Eubacteriales</taxon>
        <taxon>Clostridiaceae</taxon>
        <taxon>Clostridium</taxon>
    </lineage>
</organism>
<dbReference type="GO" id="GO:0006355">
    <property type="term" value="P:regulation of DNA-templated transcription"/>
    <property type="evidence" value="ECO:0007669"/>
    <property type="project" value="InterPro"/>
</dbReference>
<dbReference type="PROSITE" id="PS50045">
    <property type="entry name" value="SIGMA54_INTERACT_4"/>
    <property type="match status" value="1"/>
</dbReference>
<reference evidence="7 8" key="1">
    <citation type="submission" date="2014-08" db="EMBL/GenBank/DDBJ databases">
        <title>Clostridium innocuum, an unnegligible vancomycin-resistant pathogen causing extra-intestinal infections.</title>
        <authorList>
            <person name="Feng Y."/>
            <person name="Chiu C.-H."/>
        </authorList>
    </citation>
    <scope>NUCLEOTIDE SEQUENCE [LARGE SCALE GENOMIC DNA]</scope>
    <source>
        <strain evidence="7 8">AN88</strain>
    </source>
</reference>
<dbReference type="GO" id="GO:0016740">
    <property type="term" value="F:transferase activity"/>
    <property type="evidence" value="ECO:0007669"/>
    <property type="project" value="UniProtKB-KW"/>
</dbReference>
<dbReference type="GO" id="GO:0005524">
    <property type="term" value="F:ATP binding"/>
    <property type="evidence" value="ECO:0007669"/>
    <property type="project" value="UniProtKB-KW"/>
</dbReference>
<protein>
    <submittedName>
        <fullName evidence="7">Transcriptional regulator</fullName>
    </submittedName>
</protein>
<dbReference type="InterPro" id="IPR011608">
    <property type="entry name" value="PRD"/>
</dbReference>
<proteinExistence type="predicted"/>
<dbReference type="PANTHER" id="PTHR32071">
    <property type="entry name" value="TRANSCRIPTIONAL REGULATORY PROTEIN"/>
    <property type="match status" value="1"/>
</dbReference>
<evidence type="ECO:0000313" key="8">
    <source>
        <dbReference type="Proteomes" id="UP000030008"/>
    </source>
</evidence>
<dbReference type="SUPFAM" id="SSF53062">
    <property type="entry name" value="PTS system fructose IIA component-like"/>
    <property type="match status" value="1"/>
</dbReference>
<dbReference type="SUPFAM" id="SSF52540">
    <property type="entry name" value="P-loop containing nucleoside triphosphate hydrolases"/>
    <property type="match status" value="1"/>
</dbReference>
<keyword evidence="1" id="KW-0808">Transferase</keyword>
<dbReference type="PROSITE" id="PS51372">
    <property type="entry name" value="PRD_2"/>
    <property type="match status" value="1"/>
</dbReference>
<feature type="domain" description="PRD" evidence="6">
    <location>
        <begin position="803"/>
        <end position="909"/>
    </location>
</feature>
<dbReference type="AlphaFoldDB" id="A0A099I9Z0"/>
<feature type="domain" description="Sigma-54 factor interaction" evidence="4">
    <location>
        <begin position="99"/>
        <end position="333"/>
    </location>
</feature>
<keyword evidence="2" id="KW-0547">Nucleotide-binding</keyword>
<evidence type="ECO:0000259" key="6">
    <source>
        <dbReference type="PROSITE" id="PS51372"/>
    </source>
</evidence>
<name>A0A099I9Z0_CLOIN</name>
<dbReference type="InterPro" id="IPR036634">
    <property type="entry name" value="PRD_sf"/>
</dbReference>
<dbReference type="Gene3D" id="1.10.1790.10">
    <property type="entry name" value="PRD domain"/>
    <property type="match status" value="1"/>
</dbReference>
<dbReference type="GO" id="GO:0016020">
    <property type="term" value="C:membrane"/>
    <property type="evidence" value="ECO:0007669"/>
    <property type="project" value="InterPro"/>
</dbReference>
<evidence type="ECO:0000256" key="1">
    <source>
        <dbReference type="ARBA" id="ARBA00022679"/>
    </source>
</evidence>
<comment type="caution">
    <text evidence="7">The sequence shown here is derived from an EMBL/GenBank/DDBJ whole genome shotgun (WGS) entry which is preliminary data.</text>
</comment>
<evidence type="ECO:0000259" key="4">
    <source>
        <dbReference type="PROSITE" id="PS50045"/>
    </source>
</evidence>
<evidence type="ECO:0000256" key="3">
    <source>
        <dbReference type="ARBA" id="ARBA00022840"/>
    </source>
</evidence>
<sequence length="910" mass="103822">MRNKILAIIRRNCEQQMFEANTAIIISEQIHISRNETASLLHALTTQKKVIKIEARPSFFLDREFMEQEYGMQIPNNSYKSVEFLMSQCRDEPQDFEKLIGHDGSLSELIKQCRATIAYPPDGLPLMLYGPTGTGKSLIARLAYEYAGNNGLLSEHGKFMAVNCSEYANNPELLTANLFGYVKGAFTGADQNKAGLIELANGGVLFLDEVHNLKAECQEKLFQFMDRSIYHKVGDNETWYTSKVRLILATTEPPEEVLLKTLQRRIPMTITVPTLKQRGVQEKVQLLYAMFKEEEQRLRKTIHISTKVYNILLSHDFTGNIGGLKSCVQSCCINSLFQDDDNQIMRIQLSSLPEQILNGITEKSSVYTTTTEFINLHDLQNFIHTDKEIIRLNEELLKHFQAFENHTADEESYIRRCRQAVWKYFDTVLLTEALKQEKVFYQSGIQHIFGIVSGQYKLTISNNDVLSVCSYLNAYTKDYHSFRNWSAKHKDKTELFLDCLKTRFPREYSIASEIGKYLNSYLDIDIMPMATIIFILYFKSLFAEEDNQKRCGVILAHGFSTASSIADAVNKSLGNYVFDAIDMPLNVDMSSILEQLNTYLKKLGETEELFLLVDMGSLEEIYKGLHLNNVNIGIINNISTRAALEIGSGILQSRSMEDIFRDVVSGNITSYHIERNRQKKHAILCSCASGMGTAEKLKQTIEDSLPLSTEISVLAYDYNELVEKGMNCTLFDNYHILCVIGTLNPNIDQLYFIPIEDLIINDTIDGFDHCIEDAMSKEQLTLFKKNILKNFSLSNIMNSLTILNPNKLLEHVADAIDRLQTILNISLANNTCFGLYVHMSCLIERLVMNKGIELYPDMLAFEKEHTVFIQQVETAFTAVEAFYGVQIPVAEIGYVYDYVKNDLNYKKYYT</sequence>
<dbReference type="InterPro" id="IPR004701">
    <property type="entry name" value="PTS_EIIA_man-typ"/>
</dbReference>
<dbReference type="PROSITE" id="PS51096">
    <property type="entry name" value="PTS_EIIA_TYPE_4"/>
    <property type="match status" value="1"/>
</dbReference>
<dbReference type="InterPro" id="IPR027417">
    <property type="entry name" value="P-loop_NTPase"/>
</dbReference>
<dbReference type="Pfam" id="PF00874">
    <property type="entry name" value="PRD"/>
    <property type="match status" value="1"/>
</dbReference>
<gene>
    <name evidence="7" type="ORF">CIAN88_05635</name>
</gene>